<dbReference type="Proteomes" id="UP001164929">
    <property type="component" value="Chromosome 5"/>
</dbReference>
<reference evidence="1" key="1">
    <citation type="journal article" date="2023" name="Mol. Ecol. Resour.">
        <title>Chromosome-level genome assembly of a triploid poplar Populus alba 'Berolinensis'.</title>
        <authorList>
            <person name="Chen S."/>
            <person name="Yu Y."/>
            <person name="Wang X."/>
            <person name="Wang S."/>
            <person name="Zhang T."/>
            <person name="Zhou Y."/>
            <person name="He R."/>
            <person name="Meng N."/>
            <person name="Wang Y."/>
            <person name="Liu W."/>
            <person name="Liu Z."/>
            <person name="Liu J."/>
            <person name="Guo Q."/>
            <person name="Huang H."/>
            <person name="Sederoff R.R."/>
            <person name="Wang G."/>
            <person name="Qu G."/>
            <person name="Chen S."/>
        </authorList>
    </citation>
    <scope>NUCLEOTIDE SEQUENCE</scope>
    <source>
        <strain evidence="1">SC-2020</strain>
    </source>
</reference>
<evidence type="ECO:0000313" key="2">
    <source>
        <dbReference type="Proteomes" id="UP001164929"/>
    </source>
</evidence>
<organism evidence="1 2">
    <name type="scientific">Populus alba x Populus x berolinensis</name>
    <dbReference type="NCBI Taxonomy" id="444605"/>
    <lineage>
        <taxon>Eukaryota</taxon>
        <taxon>Viridiplantae</taxon>
        <taxon>Streptophyta</taxon>
        <taxon>Embryophyta</taxon>
        <taxon>Tracheophyta</taxon>
        <taxon>Spermatophyta</taxon>
        <taxon>Magnoliopsida</taxon>
        <taxon>eudicotyledons</taxon>
        <taxon>Gunneridae</taxon>
        <taxon>Pentapetalae</taxon>
        <taxon>rosids</taxon>
        <taxon>fabids</taxon>
        <taxon>Malpighiales</taxon>
        <taxon>Salicaceae</taxon>
        <taxon>Saliceae</taxon>
        <taxon>Populus</taxon>
    </lineage>
</organism>
<dbReference type="EMBL" id="JAQIZT010000005">
    <property type="protein sequence ID" value="KAJ6996373.1"/>
    <property type="molecule type" value="Genomic_DNA"/>
</dbReference>
<accession>A0AAD6QTS2</accession>
<proteinExistence type="predicted"/>
<gene>
    <name evidence="1" type="ORF">NC653_013086</name>
</gene>
<name>A0AAD6QTS2_9ROSI</name>
<comment type="caution">
    <text evidence="1">The sequence shown here is derived from an EMBL/GenBank/DDBJ whole genome shotgun (WGS) entry which is preliminary data.</text>
</comment>
<dbReference type="AlphaFoldDB" id="A0AAD6QTS2"/>
<protein>
    <submittedName>
        <fullName evidence="1">Uncharacterized protein</fullName>
    </submittedName>
</protein>
<sequence length="131" mass="14854">MEVFGQLKLQDDFEDNGFRVSLLNGIHVTKLAYAIETCELGNTHSPNPVIQMLAKPRRRKQHLSSPTLLSIKAPPPYAMNRFLNLFFNMESILGHFNSVQGDQQSIIPNMVPCFTSLPRFSLVILRNTILN</sequence>
<evidence type="ECO:0000313" key="1">
    <source>
        <dbReference type="EMBL" id="KAJ6996373.1"/>
    </source>
</evidence>
<keyword evidence="2" id="KW-1185">Reference proteome</keyword>